<keyword evidence="8 12" id="KW-0862">Zinc</keyword>
<dbReference type="InterPro" id="IPR050414">
    <property type="entry name" value="Fungal_M35_metalloproteases"/>
</dbReference>
<dbReference type="PRINTS" id="PR00768">
    <property type="entry name" value="DEUTEROLYSIN"/>
</dbReference>
<comment type="caution">
    <text evidence="15">The sequence shown here is derived from an EMBL/GenBank/DDBJ whole genome shotgun (WGS) entry which is preliminary data.</text>
</comment>
<dbReference type="Gene3D" id="2.60.40.2970">
    <property type="match status" value="1"/>
</dbReference>
<name>A0A167AIL0_COLIC</name>
<evidence type="ECO:0000256" key="8">
    <source>
        <dbReference type="ARBA" id="ARBA00022833"/>
    </source>
</evidence>
<protein>
    <recommendedName>
        <fullName evidence="13">Neutral protease 2</fullName>
        <ecNumber evidence="13">3.4.24.39</ecNumber>
    </recommendedName>
    <alternativeName>
        <fullName evidence="13">Deuterolysin</fullName>
    </alternativeName>
</protein>
<dbReference type="EC" id="3.4.24.39" evidence="13"/>
<feature type="binding site" evidence="12">
    <location>
        <position position="315"/>
    </location>
    <ligand>
        <name>Zn(2+)</name>
        <dbReference type="ChEBI" id="CHEBI:29105"/>
        <note>catalytic</note>
    </ligand>
</feature>
<sequence length="350" mass="37213">MKLATTLPFVALASAATANFEKPDSPLTVNIEAVGNSGIKASLSNTGTTKLKVLKTGSILDKLAVEKAEVFAGSEKPTFEGIRLRLQTSNLPEEAFETIDAGQTIETTWDIAQVHDLSAGGKVQIVAKGFLSYAEVNSTEITGAVGFSSNLLSIEVNGDSAAKVRHEFHNLVKRTDIQKDCAGTQRAESIKALKSCNNLAATASSSAASGPAERMEEYFKSSTNITRDTVASVFAKVASECDSTTSGVSDHYCTDKISACSQGVIAYTVPSQSYIVNCPDFFTIPTLSRTCHAQDQATTTIHEVTHLLQIMGTTDQSACYGYPCVRSLTAGQNLYHADTYALFANAVFAC</sequence>
<keyword evidence="4 13" id="KW-0165">Cleavage on pair of basic residues</keyword>
<dbReference type="Pfam" id="PF02102">
    <property type="entry name" value="Peptidase_M35"/>
    <property type="match status" value="1"/>
</dbReference>
<comment type="cofactor">
    <cofactor evidence="12 13">
        <name>Zn(2+)</name>
        <dbReference type="ChEBI" id="CHEBI:29105"/>
    </cofactor>
    <text evidence="12 13">Binds 1 zinc ion per subunit.</text>
</comment>
<evidence type="ECO:0000256" key="2">
    <source>
        <dbReference type="ARBA" id="ARBA00010279"/>
    </source>
</evidence>
<evidence type="ECO:0000256" key="7">
    <source>
        <dbReference type="ARBA" id="ARBA00022801"/>
    </source>
</evidence>
<dbReference type="PANTHER" id="PTHR37016:SF2">
    <property type="entry name" value="NEUTRAL PROTEASE 2 HOMOLOG SNOG_02177"/>
    <property type="match status" value="1"/>
</dbReference>
<dbReference type="GO" id="GO:0046872">
    <property type="term" value="F:metal ion binding"/>
    <property type="evidence" value="ECO:0007669"/>
    <property type="project" value="UniProtKB-KW"/>
</dbReference>
<dbReference type="GO" id="GO:0004222">
    <property type="term" value="F:metalloendopeptidase activity"/>
    <property type="evidence" value="ECO:0007669"/>
    <property type="project" value="InterPro"/>
</dbReference>
<comment type="subcellular location">
    <subcellularLocation>
        <location evidence="13">Secreted</location>
    </subcellularLocation>
</comment>
<feature type="binding site" evidence="12">
    <location>
        <position position="306"/>
    </location>
    <ligand>
        <name>Zn(2+)</name>
        <dbReference type="ChEBI" id="CHEBI:29105"/>
        <note>catalytic</note>
    </ligand>
</feature>
<proteinExistence type="inferred from homology"/>
<evidence type="ECO:0000256" key="13">
    <source>
        <dbReference type="RuleBase" id="RU361126"/>
    </source>
</evidence>
<evidence type="ECO:0000256" key="6">
    <source>
        <dbReference type="ARBA" id="ARBA00022729"/>
    </source>
</evidence>
<feature type="chain" id="PRO_5011955364" description="Neutral protease 2" evidence="14">
    <location>
        <begin position="16"/>
        <end position="350"/>
    </location>
</feature>
<dbReference type="STRING" id="1573173.A0A167AIL0"/>
<feature type="active site" evidence="11">
    <location>
        <position position="303"/>
    </location>
</feature>
<dbReference type="Proteomes" id="UP000076584">
    <property type="component" value="Unassembled WGS sequence"/>
</dbReference>
<keyword evidence="13" id="KW-0964">Secreted</keyword>
<keyword evidence="5 12" id="KW-0479">Metal-binding</keyword>
<dbReference type="CDD" id="cd11008">
    <property type="entry name" value="M35_deuterolysin_like"/>
    <property type="match status" value="1"/>
</dbReference>
<evidence type="ECO:0000313" key="15">
    <source>
        <dbReference type="EMBL" id="KZL80182.1"/>
    </source>
</evidence>
<feature type="binding site" evidence="12">
    <location>
        <position position="302"/>
    </location>
    <ligand>
        <name>Zn(2+)</name>
        <dbReference type="ChEBI" id="CHEBI:29105"/>
        <note>catalytic</note>
    </ligand>
</feature>
<evidence type="ECO:0000256" key="4">
    <source>
        <dbReference type="ARBA" id="ARBA00022685"/>
    </source>
</evidence>
<dbReference type="Gene3D" id="3.40.390.10">
    <property type="entry name" value="Collagenase (Catalytic Domain)"/>
    <property type="match status" value="1"/>
</dbReference>
<dbReference type="PANTHER" id="PTHR37016">
    <property type="match status" value="1"/>
</dbReference>
<evidence type="ECO:0000256" key="1">
    <source>
        <dbReference type="ARBA" id="ARBA00001187"/>
    </source>
</evidence>
<accession>A0A167AIL0</accession>
<keyword evidence="16" id="KW-1185">Reference proteome</keyword>
<dbReference type="GO" id="GO:0006508">
    <property type="term" value="P:proteolysis"/>
    <property type="evidence" value="ECO:0007669"/>
    <property type="project" value="UniProtKB-KW"/>
</dbReference>
<keyword evidence="10" id="KW-0865">Zymogen</keyword>
<evidence type="ECO:0000256" key="11">
    <source>
        <dbReference type="PIRSR" id="PIRSR601384-1"/>
    </source>
</evidence>
<dbReference type="SUPFAM" id="SSF55486">
    <property type="entry name" value="Metalloproteases ('zincins'), catalytic domain"/>
    <property type="match status" value="1"/>
</dbReference>
<comment type="similarity">
    <text evidence="2 13">Belongs to the peptidase M35 family.</text>
</comment>
<dbReference type="EMBL" id="LFIW01001973">
    <property type="protein sequence ID" value="KZL80182.1"/>
    <property type="molecule type" value="Genomic_DNA"/>
</dbReference>
<keyword evidence="6 14" id="KW-0732">Signal</keyword>
<evidence type="ECO:0000313" key="16">
    <source>
        <dbReference type="Proteomes" id="UP000076584"/>
    </source>
</evidence>
<comment type="function">
    <text evidence="13">Secreted metalloproteinase that allows assimilation of proteinaceous substrates. Shows high activities on basic nuclear substrates such as histone and protamine.</text>
</comment>
<evidence type="ECO:0000256" key="3">
    <source>
        <dbReference type="ARBA" id="ARBA00022670"/>
    </source>
</evidence>
<dbReference type="InterPro" id="IPR001384">
    <property type="entry name" value="Peptidase_M35"/>
</dbReference>
<reference evidence="15 16" key="1">
    <citation type="submission" date="2015-06" db="EMBL/GenBank/DDBJ databases">
        <title>Survival trade-offs in plant roots during colonization by closely related pathogenic and mutualistic fungi.</title>
        <authorList>
            <person name="Hacquard S."/>
            <person name="Kracher B."/>
            <person name="Hiruma K."/>
            <person name="Weinman A."/>
            <person name="Muench P."/>
            <person name="Garrido Oter R."/>
            <person name="Ver Loren van Themaat E."/>
            <person name="Dallerey J.-F."/>
            <person name="Damm U."/>
            <person name="Henrissat B."/>
            <person name="Lespinet O."/>
            <person name="Thon M."/>
            <person name="Kemen E."/>
            <person name="McHardy A.C."/>
            <person name="Schulze-Lefert P."/>
            <person name="O'Connell R.J."/>
        </authorList>
    </citation>
    <scope>NUCLEOTIDE SEQUENCE [LARGE SCALE GENOMIC DNA]</scope>
    <source>
        <strain evidence="15 16">MAFF 238704</strain>
    </source>
</reference>
<keyword evidence="7 13" id="KW-0378">Hydrolase</keyword>
<keyword evidence="9 13" id="KW-0482">Metalloprotease</keyword>
<evidence type="ECO:0000256" key="5">
    <source>
        <dbReference type="ARBA" id="ARBA00022723"/>
    </source>
</evidence>
<gene>
    <name evidence="15" type="ORF">CI238_12602</name>
</gene>
<evidence type="ECO:0000256" key="12">
    <source>
        <dbReference type="PIRSR" id="PIRSR601384-2"/>
    </source>
</evidence>
<feature type="signal peptide" evidence="14">
    <location>
        <begin position="1"/>
        <end position="15"/>
    </location>
</feature>
<dbReference type="GO" id="GO:0005576">
    <property type="term" value="C:extracellular region"/>
    <property type="evidence" value="ECO:0007669"/>
    <property type="project" value="UniProtKB-SubCell"/>
</dbReference>
<evidence type="ECO:0000256" key="14">
    <source>
        <dbReference type="SAM" id="SignalP"/>
    </source>
</evidence>
<evidence type="ECO:0000256" key="10">
    <source>
        <dbReference type="ARBA" id="ARBA00023145"/>
    </source>
</evidence>
<dbReference type="InterPro" id="IPR024079">
    <property type="entry name" value="MetalloPept_cat_dom_sf"/>
</dbReference>
<keyword evidence="3 13" id="KW-0645">Protease</keyword>
<organism evidence="15 16">
    <name type="scientific">Colletotrichum incanum</name>
    <name type="common">Soybean anthracnose fungus</name>
    <dbReference type="NCBI Taxonomy" id="1573173"/>
    <lineage>
        <taxon>Eukaryota</taxon>
        <taxon>Fungi</taxon>
        <taxon>Dikarya</taxon>
        <taxon>Ascomycota</taxon>
        <taxon>Pezizomycotina</taxon>
        <taxon>Sordariomycetes</taxon>
        <taxon>Hypocreomycetidae</taxon>
        <taxon>Glomerellales</taxon>
        <taxon>Glomerellaceae</taxon>
        <taxon>Colletotrichum</taxon>
        <taxon>Colletotrichum spaethianum species complex</taxon>
    </lineage>
</organism>
<evidence type="ECO:0000256" key="9">
    <source>
        <dbReference type="ARBA" id="ARBA00023049"/>
    </source>
</evidence>
<comment type="catalytic activity">
    <reaction evidence="1 13">
        <text>Preferential cleavage of bonds with hydrophobic residues in P1'. Also 3-Asn-|-Gln-4 and 8-Gly-|-Ser-9 bonds in insulin B chain.</text>
        <dbReference type="EC" id="3.4.24.39"/>
    </reaction>
</comment>
<dbReference type="AlphaFoldDB" id="A0A167AIL0"/>